<evidence type="ECO:0000313" key="2">
    <source>
        <dbReference type="Proteomes" id="UP000504635"/>
    </source>
</evidence>
<proteinExistence type="predicted"/>
<sequence>MNKFIVGLIVIFLLFSHSLAVFYCFNRPCPANTQDCDRDFEILNLTAAEIRIHCLNDAVPPPTCFGQACPSSTTNCKQDKKSSSDKRRIEVTISCLDDYDSTLKDYYFEEPSNFDPHTNYHNTKYESVNEGYSSPQRAQRLDLTPYHGRLVDFF</sequence>
<keyword evidence="2" id="KW-1185">Reference proteome</keyword>
<name>A0A6J2XMT7_SITOR</name>
<dbReference type="RefSeq" id="XP_030752843.1">
    <property type="nucleotide sequence ID" value="XM_030896983.1"/>
</dbReference>
<reference evidence="3 4" key="1">
    <citation type="submission" date="2025-04" db="UniProtKB">
        <authorList>
            <consortium name="RefSeq"/>
        </authorList>
    </citation>
    <scope>IDENTIFICATION</scope>
    <source>
        <tissue evidence="3 4">Gonads</tissue>
    </source>
</reference>
<dbReference type="KEGG" id="soy:115879926"/>
<dbReference type="GeneID" id="115879926"/>
<evidence type="ECO:0000313" key="4">
    <source>
        <dbReference type="RefSeq" id="XP_030755620.1"/>
    </source>
</evidence>
<dbReference type="Proteomes" id="UP000504635">
    <property type="component" value="Unplaced"/>
</dbReference>
<accession>A0A6J2XMT7</accession>
<dbReference type="OrthoDB" id="6723136at2759"/>
<feature type="signal peptide" evidence="1">
    <location>
        <begin position="1"/>
        <end position="20"/>
    </location>
</feature>
<organism evidence="2 3">
    <name type="scientific">Sitophilus oryzae</name>
    <name type="common">Rice weevil</name>
    <name type="synonym">Curculio oryzae</name>
    <dbReference type="NCBI Taxonomy" id="7048"/>
    <lineage>
        <taxon>Eukaryota</taxon>
        <taxon>Metazoa</taxon>
        <taxon>Ecdysozoa</taxon>
        <taxon>Arthropoda</taxon>
        <taxon>Hexapoda</taxon>
        <taxon>Insecta</taxon>
        <taxon>Pterygota</taxon>
        <taxon>Neoptera</taxon>
        <taxon>Endopterygota</taxon>
        <taxon>Coleoptera</taxon>
        <taxon>Polyphaga</taxon>
        <taxon>Cucujiformia</taxon>
        <taxon>Curculionidae</taxon>
        <taxon>Dryophthorinae</taxon>
        <taxon>Sitophilus</taxon>
    </lineage>
</organism>
<protein>
    <submittedName>
        <fullName evidence="3">Uncharacterized protein LOC115879926 isoform X1</fullName>
    </submittedName>
    <submittedName>
        <fullName evidence="4">Uncharacterized protein LOC115881990 isoform X1</fullName>
    </submittedName>
</protein>
<dbReference type="RefSeq" id="XP_030755620.1">
    <property type="nucleotide sequence ID" value="XM_030899760.1"/>
</dbReference>
<dbReference type="KEGG" id="soy:115881990"/>
<evidence type="ECO:0000313" key="3">
    <source>
        <dbReference type="RefSeq" id="XP_030752843.1"/>
    </source>
</evidence>
<gene>
    <name evidence="3" type="primary">LOC115879926</name>
    <name evidence="4" type="synonym">LOC115881990</name>
</gene>
<evidence type="ECO:0000256" key="1">
    <source>
        <dbReference type="SAM" id="SignalP"/>
    </source>
</evidence>
<dbReference type="AlphaFoldDB" id="A0A6J2XMT7"/>
<feature type="chain" id="PRO_5044642854" evidence="1">
    <location>
        <begin position="21"/>
        <end position="154"/>
    </location>
</feature>
<keyword evidence="1" id="KW-0732">Signal</keyword>